<dbReference type="EMBL" id="CP046640">
    <property type="protein sequence ID" value="QTL99602.1"/>
    <property type="molecule type" value="Genomic_DNA"/>
</dbReference>
<dbReference type="GO" id="GO:0004222">
    <property type="term" value="F:metalloendopeptidase activity"/>
    <property type="evidence" value="ECO:0007669"/>
    <property type="project" value="TreeGrafter"/>
</dbReference>
<dbReference type="InterPro" id="IPR016047">
    <property type="entry name" value="M23ase_b-sheet_dom"/>
</dbReference>
<dbReference type="CDD" id="cd12797">
    <property type="entry name" value="M23_peptidase"/>
    <property type="match status" value="1"/>
</dbReference>
<dbReference type="InterPro" id="IPR036779">
    <property type="entry name" value="LysM_dom_sf"/>
</dbReference>
<dbReference type="Gene3D" id="3.10.350.10">
    <property type="entry name" value="LysM domain"/>
    <property type="match status" value="2"/>
</dbReference>
<evidence type="ECO:0000313" key="2">
    <source>
        <dbReference type="EMBL" id="QTL99602.1"/>
    </source>
</evidence>
<dbReference type="PANTHER" id="PTHR21666">
    <property type="entry name" value="PEPTIDASE-RELATED"/>
    <property type="match status" value="1"/>
</dbReference>
<dbReference type="PROSITE" id="PS51782">
    <property type="entry name" value="LYSM"/>
    <property type="match status" value="2"/>
</dbReference>
<feature type="domain" description="LysM" evidence="1">
    <location>
        <begin position="132"/>
        <end position="176"/>
    </location>
</feature>
<proteinExistence type="predicted"/>
<sequence>MKKLIITVFIISLLLLLPDYSLISGYDNEAKRLPVQDIQIDDAVEVDKLFDTDIVQTNDEEQDVEGEQLELTEKIDLIKEEKNLLTSVGDAETPEALDSLRTDTNGQEMTDVLKPSNIREDEVKLTLFDRVEEYRVKKGDNLWEIANSYRIDIDTLIGANDINNMNRIQVGDVLVILPVKGILYKINPGENLWTITRDFAVSLDEVIEANGISNPDLVKPGKVVLLPGAKPEFGYQERLSQHFIKPIDARISSYFGMRWGRMHEGIDFAVNTGTRIRAARSGKIIYGGWASGYGNTVIIEHERGVRSLYAHNSKLLVSSGQRVERGQAIALSGNTGNSTGPHLHFEIQINGQPVNPLNYIKM</sequence>
<protein>
    <submittedName>
        <fullName evidence="2">Peptidoglycan DD-metalloendopeptidase family protein</fullName>
    </submittedName>
</protein>
<dbReference type="Gene3D" id="2.70.70.10">
    <property type="entry name" value="Glucose Permease (Domain IIA)"/>
    <property type="match status" value="1"/>
</dbReference>
<accession>A0A8A7KP70</accession>
<dbReference type="RefSeq" id="WP_230867935.1">
    <property type="nucleotide sequence ID" value="NZ_CP046640.1"/>
</dbReference>
<dbReference type="KEGG" id="ifn:GM661_17405"/>
<name>A0A8A7KP70_9FIRM</name>
<dbReference type="SMART" id="SM00257">
    <property type="entry name" value="LysM"/>
    <property type="match status" value="2"/>
</dbReference>
<dbReference type="AlphaFoldDB" id="A0A8A7KP70"/>
<dbReference type="CDD" id="cd00118">
    <property type="entry name" value="LysM"/>
    <property type="match status" value="2"/>
</dbReference>
<evidence type="ECO:0000313" key="3">
    <source>
        <dbReference type="Proteomes" id="UP000665020"/>
    </source>
</evidence>
<dbReference type="InterPro" id="IPR011055">
    <property type="entry name" value="Dup_hybrid_motif"/>
</dbReference>
<gene>
    <name evidence="2" type="ORF">GM661_17405</name>
</gene>
<feature type="domain" description="LysM" evidence="1">
    <location>
        <begin position="182"/>
        <end position="226"/>
    </location>
</feature>
<keyword evidence="3" id="KW-1185">Reference proteome</keyword>
<evidence type="ECO:0000259" key="1">
    <source>
        <dbReference type="PROSITE" id="PS51782"/>
    </source>
</evidence>
<dbReference type="Proteomes" id="UP000665020">
    <property type="component" value="Chromosome"/>
</dbReference>
<dbReference type="InterPro" id="IPR018392">
    <property type="entry name" value="LysM"/>
</dbReference>
<dbReference type="PANTHER" id="PTHR21666:SF270">
    <property type="entry name" value="MUREIN HYDROLASE ACTIVATOR ENVC"/>
    <property type="match status" value="1"/>
</dbReference>
<dbReference type="Pfam" id="PF01551">
    <property type="entry name" value="Peptidase_M23"/>
    <property type="match status" value="1"/>
</dbReference>
<organism evidence="2 3">
    <name type="scientific">Iocasia fonsfrigidae</name>
    <dbReference type="NCBI Taxonomy" id="2682810"/>
    <lineage>
        <taxon>Bacteria</taxon>
        <taxon>Bacillati</taxon>
        <taxon>Bacillota</taxon>
        <taxon>Clostridia</taxon>
        <taxon>Halanaerobiales</taxon>
        <taxon>Halanaerobiaceae</taxon>
        <taxon>Iocasia</taxon>
    </lineage>
</organism>
<reference evidence="2" key="1">
    <citation type="submission" date="2019-12" db="EMBL/GenBank/DDBJ databases">
        <authorList>
            <person name="zhang j."/>
            <person name="sun C.M."/>
        </authorList>
    </citation>
    <scope>NUCLEOTIDE SEQUENCE</scope>
    <source>
        <strain evidence="2">NS-1</strain>
    </source>
</reference>
<dbReference type="Pfam" id="PF01476">
    <property type="entry name" value="LysM"/>
    <property type="match status" value="2"/>
</dbReference>
<dbReference type="SUPFAM" id="SSF51261">
    <property type="entry name" value="Duplicated hybrid motif"/>
    <property type="match status" value="1"/>
</dbReference>
<dbReference type="InterPro" id="IPR050570">
    <property type="entry name" value="Cell_wall_metabolism_enzyme"/>
</dbReference>